<sequence length="275" mass="31913">MLKLIVIVFICIQSIQAIELMKLGIYKDQNITGWYASEKLDGIRAYWDGKNLLSRQGKNIKAPKYFLKALPDFALDGELYTKRNEFEKIQTIVMDQIPNEKEWKNITYYIFDVPNTNGGLIERLKVLNDYIDKNNNNNNIQRYIKLIPQRLIKDKKELDSFLDEIISSGGEGVVIREPNSKYIKSRSNLNLKYKRFIDEECKVVSINKGKGKYKDMMGSITCELANNIRFKIGSGFSDDNRKNPPKIGSIITFKYQNLTKNGIPRFATFLRVRKD</sequence>
<dbReference type="PROSITE" id="PS00333">
    <property type="entry name" value="DNA_LIGASE_A2"/>
    <property type="match status" value="1"/>
</dbReference>
<evidence type="ECO:0000256" key="2">
    <source>
        <dbReference type="ARBA" id="ARBA00022598"/>
    </source>
</evidence>
<proteinExistence type="predicted"/>
<evidence type="ECO:0000256" key="3">
    <source>
        <dbReference type="ARBA" id="ARBA00022705"/>
    </source>
</evidence>
<dbReference type="GO" id="GO:0005524">
    <property type="term" value="F:ATP binding"/>
    <property type="evidence" value="ECO:0007669"/>
    <property type="project" value="InterPro"/>
</dbReference>
<name>A0AAX0LBR4_9BACT</name>
<keyword evidence="5" id="KW-0234">DNA repair</keyword>
<dbReference type="Proteomes" id="UP000189728">
    <property type="component" value="Unassembled WGS sequence"/>
</dbReference>
<dbReference type="InterPro" id="IPR012340">
    <property type="entry name" value="NA-bd_OB-fold"/>
</dbReference>
<comment type="catalytic activity">
    <reaction evidence="6">
        <text>ATP + (deoxyribonucleotide)n-3'-hydroxyl + 5'-phospho-(deoxyribonucleotide)m = (deoxyribonucleotide)n+m + AMP + diphosphate.</text>
        <dbReference type="EC" id="6.5.1.1"/>
    </reaction>
</comment>
<dbReference type="PANTHER" id="PTHR47810">
    <property type="entry name" value="DNA LIGASE"/>
    <property type="match status" value="1"/>
</dbReference>
<dbReference type="NCBIfam" id="NF006592">
    <property type="entry name" value="PRK09125.1"/>
    <property type="match status" value="1"/>
</dbReference>
<dbReference type="InterPro" id="IPR016059">
    <property type="entry name" value="DNA_ligase_ATP-dep_CS"/>
</dbReference>
<evidence type="ECO:0000259" key="7">
    <source>
        <dbReference type="PROSITE" id="PS50160"/>
    </source>
</evidence>
<dbReference type="GO" id="GO:0006310">
    <property type="term" value="P:DNA recombination"/>
    <property type="evidence" value="ECO:0007669"/>
    <property type="project" value="InterPro"/>
</dbReference>
<comment type="caution">
    <text evidence="8">The sequence shown here is derived from an EMBL/GenBank/DDBJ whole genome shotgun (WGS) entry which is preliminary data.</text>
</comment>
<dbReference type="CDD" id="cd07896">
    <property type="entry name" value="Adenylation_kDNA_ligase_like"/>
    <property type="match status" value="1"/>
</dbReference>
<evidence type="ECO:0000313" key="8">
    <source>
        <dbReference type="EMBL" id="OPA80667.1"/>
    </source>
</evidence>
<dbReference type="SUPFAM" id="SSF50249">
    <property type="entry name" value="Nucleic acid-binding proteins"/>
    <property type="match status" value="1"/>
</dbReference>
<evidence type="ECO:0000256" key="6">
    <source>
        <dbReference type="ARBA" id="ARBA00034003"/>
    </source>
</evidence>
<dbReference type="PANTHER" id="PTHR47810:SF1">
    <property type="entry name" value="DNA LIGASE B"/>
    <property type="match status" value="1"/>
</dbReference>
<evidence type="ECO:0000256" key="4">
    <source>
        <dbReference type="ARBA" id="ARBA00022763"/>
    </source>
</evidence>
<comment type="cofactor">
    <cofactor evidence="1">
        <name>a divalent metal cation</name>
        <dbReference type="ChEBI" id="CHEBI:60240"/>
    </cofactor>
</comment>
<dbReference type="AlphaFoldDB" id="A0AAX0LBR4"/>
<dbReference type="EMBL" id="MCRK01000019">
    <property type="protein sequence ID" value="OPA80667.1"/>
    <property type="molecule type" value="Genomic_DNA"/>
</dbReference>
<gene>
    <name evidence="8" type="ORF">BFG04_08600</name>
</gene>
<dbReference type="InterPro" id="IPR050326">
    <property type="entry name" value="NAD_dep_DNA_ligaseB"/>
</dbReference>
<dbReference type="CDD" id="cd08041">
    <property type="entry name" value="OBF_kDNA_ligase_like"/>
    <property type="match status" value="1"/>
</dbReference>
<dbReference type="InterPro" id="IPR029319">
    <property type="entry name" value="DNA_ligase_OB"/>
</dbReference>
<reference evidence="8 9" key="1">
    <citation type="submission" date="2016-08" db="EMBL/GenBank/DDBJ databases">
        <title>Campylobacter species from sea mammals.</title>
        <authorList>
            <person name="Gilbert M.J."/>
            <person name="Byrne B.A."/>
            <person name="Zomer A.L."/>
            <person name="Wagenaar J.A."/>
        </authorList>
    </citation>
    <scope>NUCLEOTIDE SEQUENCE [LARGE SCALE GENOMIC DNA]</scope>
    <source>
        <strain evidence="8 9">1105248</strain>
    </source>
</reference>
<organism evidence="8 9">
    <name type="scientific">Campylobacter pinnipediorum subsp. pinnipediorum</name>
    <dbReference type="NCBI Taxonomy" id="1660067"/>
    <lineage>
        <taxon>Bacteria</taxon>
        <taxon>Pseudomonadati</taxon>
        <taxon>Campylobacterota</taxon>
        <taxon>Epsilonproteobacteria</taxon>
        <taxon>Campylobacterales</taxon>
        <taxon>Campylobacteraceae</taxon>
        <taxon>Campylobacter</taxon>
    </lineage>
</organism>
<keyword evidence="4" id="KW-0227">DNA damage</keyword>
<dbReference type="Pfam" id="PF14743">
    <property type="entry name" value="DNA_ligase_OB_2"/>
    <property type="match status" value="1"/>
</dbReference>
<evidence type="ECO:0000313" key="9">
    <source>
        <dbReference type="Proteomes" id="UP000189728"/>
    </source>
</evidence>
<evidence type="ECO:0000256" key="1">
    <source>
        <dbReference type="ARBA" id="ARBA00001968"/>
    </source>
</evidence>
<accession>A0AAX0LBR4</accession>
<dbReference type="GO" id="GO:0006260">
    <property type="term" value="P:DNA replication"/>
    <property type="evidence" value="ECO:0007669"/>
    <property type="project" value="UniProtKB-KW"/>
</dbReference>
<dbReference type="Gene3D" id="2.40.50.140">
    <property type="entry name" value="Nucleic acid-binding proteins"/>
    <property type="match status" value="1"/>
</dbReference>
<dbReference type="SUPFAM" id="SSF56091">
    <property type="entry name" value="DNA ligase/mRNA capping enzyme, catalytic domain"/>
    <property type="match status" value="1"/>
</dbReference>
<evidence type="ECO:0000256" key="5">
    <source>
        <dbReference type="ARBA" id="ARBA00023204"/>
    </source>
</evidence>
<dbReference type="PROSITE" id="PS50160">
    <property type="entry name" value="DNA_LIGASE_A3"/>
    <property type="match status" value="1"/>
</dbReference>
<dbReference type="Gene3D" id="3.30.470.30">
    <property type="entry name" value="DNA ligase/mRNA capping enzyme"/>
    <property type="match status" value="1"/>
</dbReference>
<keyword evidence="3" id="KW-0235">DNA replication</keyword>
<dbReference type="InterPro" id="IPR012310">
    <property type="entry name" value="DNA_ligase_ATP-dep_cent"/>
</dbReference>
<keyword evidence="2 8" id="KW-0436">Ligase</keyword>
<feature type="domain" description="ATP-dependent DNA ligase family profile" evidence="7">
    <location>
        <begin position="120"/>
        <end position="195"/>
    </location>
</feature>
<dbReference type="Gene3D" id="3.30.1490.70">
    <property type="match status" value="1"/>
</dbReference>
<protein>
    <submittedName>
        <fullName evidence="8">DNA ligase</fullName>
    </submittedName>
</protein>
<dbReference type="GO" id="GO:0006281">
    <property type="term" value="P:DNA repair"/>
    <property type="evidence" value="ECO:0007669"/>
    <property type="project" value="UniProtKB-KW"/>
</dbReference>
<dbReference type="GO" id="GO:0003910">
    <property type="term" value="F:DNA ligase (ATP) activity"/>
    <property type="evidence" value="ECO:0007669"/>
    <property type="project" value="UniProtKB-EC"/>
</dbReference>
<dbReference type="Pfam" id="PF01068">
    <property type="entry name" value="DNA_ligase_A_M"/>
    <property type="match status" value="1"/>
</dbReference>